<keyword evidence="1" id="KW-0680">Restriction system</keyword>
<dbReference type="SUPFAM" id="SSF116734">
    <property type="entry name" value="DNA methylase specificity domain"/>
    <property type="match status" value="2"/>
</dbReference>
<dbReference type="KEGG" id="bvo:Pan97_39880"/>
<organism evidence="3 4">
    <name type="scientific">Bremerella volcania</name>
    <dbReference type="NCBI Taxonomy" id="2527984"/>
    <lineage>
        <taxon>Bacteria</taxon>
        <taxon>Pseudomonadati</taxon>
        <taxon>Planctomycetota</taxon>
        <taxon>Planctomycetia</taxon>
        <taxon>Pirellulales</taxon>
        <taxon>Pirellulaceae</taxon>
        <taxon>Bremerella</taxon>
    </lineage>
</organism>
<dbReference type="InterPro" id="IPR052021">
    <property type="entry name" value="Type-I_RS_S_subunit"/>
</dbReference>
<dbReference type="GO" id="GO:0003677">
    <property type="term" value="F:DNA binding"/>
    <property type="evidence" value="ECO:0007669"/>
    <property type="project" value="UniProtKB-KW"/>
</dbReference>
<dbReference type="PANTHER" id="PTHR30408:SF12">
    <property type="entry name" value="TYPE I RESTRICTION ENZYME MJAVIII SPECIFICITY SUBUNIT"/>
    <property type="match status" value="1"/>
</dbReference>
<dbReference type="Gene3D" id="3.90.220.20">
    <property type="entry name" value="DNA methylase specificity domains"/>
    <property type="match status" value="2"/>
</dbReference>
<dbReference type="AlphaFoldDB" id="A0A518CCI8"/>
<dbReference type="OrthoDB" id="9811611at2"/>
<name>A0A518CCI8_9BACT</name>
<evidence type="ECO:0000256" key="1">
    <source>
        <dbReference type="ARBA" id="ARBA00022747"/>
    </source>
</evidence>
<protein>
    <submittedName>
        <fullName evidence="3">EcoKI restriction-modification system protein HsdS</fullName>
    </submittedName>
</protein>
<sequence length="385" mass="43507">MTTSNGWPLVALSEIVTPVQRSVSVVPGETYRTLGVKWWGEGAYERQTIDGSETAVKTLNEVREDDLIINKIWVRHGSVAVVPAEVAGCVGSNEFPTFECRRDCVLPRWLHWYSKARELWQKCDALSQGSSGKNRIRPEKFLTIEVPLPTPAQQETIVAQIDRIADKIGEAKSLRTSANKECDQLCRAILRDEQFGPPTLTPMHELVTWRKPDVDVVPTKTYHFAGVYCFGRGVFRGQVKAGNDFAYKRLTQIREGEFVYPKLMAWEGALAVVPNTCDGLFVSPEFPVFTINEDRVFPEVLDVYFRSPSVWPLLSGASTGTNVRRKRLNPKDFLNYELPLPSNEAQVKLRNVRRKMSELQSLHDQSAQLDALLPSILDRAFRGEL</sequence>
<dbReference type="GO" id="GO:0009307">
    <property type="term" value="P:DNA restriction-modification system"/>
    <property type="evidence" value="ECO:0007669"/>
    <property type="project" value="UniProtKB-KW"/>
</dbReference>
<keyword evidence="2" id="KW-0238">DNA-binding</keyword>
<keyword evidence="4" id="KW-1185">Reference proteome</keyword>
<dbReference type="PANTHER" id="PTHR30408">
    <property type="entry name" value="TYPE-1 RESTRICTION ENZYME ECOKI SPECIFICITY PROTEIN"/>
    <property type="match status" value="1"/>
</dbReference>
<dbReference type="EMBL" id="CP036289">
    <property type="protein sequence ID" value="QDU76931.1"/>
    <property type="molecule type" value="Genomic_DNA"/>
</dbReference>
<accession>A0A518CCI8</accession>
<reference evidence="4" key="1">
    <citation type="submission" date="2019-02" db="EMBL/GenBank/DDBJ databases">
        <title>Deep-cultivation of Planctomycetes and their phenomic and genomic characterization uncovers novel biology.</title>
        <authorList>
            <person name="Wiegand S."/>
            <person name="Jogler M."/>
            <person name="Boedeker C."/>
            <person name="Pinto D."/>
            <person name="Vollmers J."/>
            <person name="Rivas-Marin E."/>
            <person name="Kohn T."/>
            <person name="Peeters S.H."/>
            <person name="Heuer A."/>
            <person name="Rast P."/>
            <person name="Oberbeckmann S."/>
            <person name="Bunk B."/>
            <person name="Jeske O."/>
            <person name="Meyerdierks A."/>
            <person name="Storesund J.E."/>
            <person name="Kallscheuer N."/>
            <person name="Luecker S."/>
            <person name="Lage O.M."/>
            <person name="Pohl T."/>
            <person name="Merkel B.J."/>
            <person name="Hornburger P."/>
            <person name="Mueller R.-W."/>
            <person name="Bruemmer F."/>
            <person name="Labrenz M."/>
            <person name="Spormann A.M."/>
            <person name="Op den Camp H."/>
            <person name="Overmann J."/>
            <person name="Amann R."/>
            <person name="Jetten M.S.M."/>
            <person name="Mascher T."/>
            <person name="Medema M.H."/>
            <person name="Devos D.P."/>
            <person name="Kaster A.-K."/>
            <person name="Ovreas L."/>
            <person name="Rohde M."/>
            <person name="Galperin M.Y."/>
            <person name="Jogler C."/>
        </authorList>
    </citation>
    <scope>NUCLEOTIDE SEQUENCE [LARGE SCALE GENOMIC DNA]</scope>
    <source>
        <strain evidence="4">Pan97</strain>
    </source>
</reference>
<dbReference type="Proteomes" id="UP000318626">
    <property type="component" value="Chromosome"/>
</dbReference>
<dbReference type="REBASE" id="356312">
    <property type="entry name" value="S.PbaPan97ORF39890P"/>
</dbReference>
<evidence type="ECO:0000256" key="2">
    <source>
        <dbReference type="ARBA" id="ARBA00023125"/>
    </source>
</evidence>
<evidence type="ECO:0000313" key="4">
    <source>
        <dbReference type="Proteomes" id="UP000318626"/>
    </source>
</evidence>
<proteinExistence type="predicted"/>
<gene>
    <name evidence="3" type="ORF">Pan97_39880</name>
</gene>
<dbReference type="InterPro" id="IPR044946">
    <property type="entry name" value="Restrct_endonuc_typeI_TRD_sf"/>
</dbReference>
<evidence type="ECO:0000313" key="3">
    <source>
        <dbReference type="EMBL" id="QDU76931.1"/>
    </source>
</evidence>
<dbReference type="RefSeq" id="WP_144975441.1">
    <property type="nucleotide sequence ID" value="NZ_CP036289.1"/>
</dbReference>